<organism evidence="1 2">
    <name type="scientific">Mesorhizobium plurifarium</name>
    <dbReference type="NCBI Taxonomy" id="69974"/>
    <lineage>
        <taxon>Bacteria</taxon>
        <taxon>Pseudomonadati</taxon>
        <taxon>Pseudomonadota</taxon>
        <taxon>Alphaproteobacteria</taxon>
        <taxon>Hyphomicrobiales</taxon>
        <taxon>Phyllobacteriaceae</taxon>
        <taxon>Mesorhizobium</taxon>
    </lineage>
</organism>
<evidence type="ECO:0000313" key="2">
    <source>
        <dbReference type="Proteomes" id="UP000182888"/>
    </source>
</evidence>
<dbReference type="Proteomes" id="UP000182888">
    <property type="component" value="Unassembled WGS sequence"/>
</dbReference>
<protein>
    <submittedName>
        <fullName evidence="1">Uncharacterized protein</fullName>
    </submittedName>
</protein>
<dbReference type="EMBL" id="CCND01000005">
    <property type="protein sequence ID" value="CDX51147.1"/>
    <property type="molecule type" value="Genomic_DNA"/>
</dbReference>
<reference evidence="2" key="1">
    <citation type="submission" date="2014-08" db="EMBL/GenBank/DDBJ databases">
        <authorList>
            <person name="Edwards T."/>
        </authorList>
    </citation>
    <scope>NUCLEOTIDE SEQUENCE [LARGE SCALE GENOMIC DNA]</scope>
</reference>
<evidence type="ECO:0000313" key="1">
    <source>
        <dbReference type="EMBL" id="CDX51147.1"/>
    </source>
</evidence>
<dbReference type="AlphaFoldDB" id="A0A0K2VQG9"/>
<proteinExistence type="predicted"/>
<sequence length="130" mass="14337">MPCRRPSMRRTRILPTACWCPSRSASVRRKRSRRRAMHSCVMPPVNGSRRNSLGLTTTSSAAGSISAVLSVAHVGNAQPSIFKLLCRKLAFRTVLPENLRDMVDLVCLKLAFPVLTPLRPGGLQVSKAQR</sequence>
<name>A0A0K2VQG9_MESPL</name>
<gene>
    <name evidence="1" type="ORF">MPL1032_130166</name>
</gene>
<accession>A0A0K2VQG9</accession>